<sequence>MDPISITLAVAAFLKTSISVVNQVRTYRESLASVGITLDGLCYKIETVNQLVESFTASIDEPLRAFLRNATGHVGAHCRSLEKTLEDSRRVLRSLQDALEKIRGPAGTERARLLQKLKHDGLSGHITALEDRLSFNLFVIGTQFGPIQFWKQEMWLQFIGSQTQRSNQTQGQILEQTTFLIQNHERMQYDQVQTLEELSRHQRNMRQQLSSINQKLHQNNQATQSGQTQALEELSRYQSNTRLQLEKIDEKLSLLPAHEPERAEWKSMRECVQSGWALMSEASTRRPLLESDTSSVLSWDPDALFSNASSESVDSWLDSVRDEPFNLPPRPPSELPAEQDGPDALEDDFDVDIARSQSLALFKEGKQAFGDGKYEDAKLALEASEKRLSQICAYSDTPDTVGDKLMLRDVYNALYELHSWRRMSPAAAGALERISGVFPGSPKSGDETGGSSHELERLWLCYCYDKKWQNALEILQRLRKQSIASSLQPRNSIKRHISKTPRSSPEPSQEPEDLLRTLEIELRMAAMLILQERNLEAKQCLRVTMKSHGRLAEQSNPRSVFLTWHLYSMALRVAKAMDDGDVIAYKAIYDQFMAKVRRNELVVLDGAWEPGFMLSQVCGASLKQANVLVMGRAEDRQDLIEILLPINTTNGPRRTGYLQYTAIVVHEADVFELSLWYCSPEDVASWDAPYIKHPVLRTTKFDFVIIETKEDNEWWRRSCSSEQLTPRNYISSVDIFCSVHQDHERYANYYCEYTRSRKGIPPAVHKTSRVQQTLHPTASSRQDLETSHLLRSPAAIYRHQTRASGRPHSLLYTQSCLQISPAAQIQDAFPKQRPAPPSRGQLHIRISCFRFSGHRLYCRSAFAVRLSTGAALVGPAASSKTRIALIWRRYHREFESYVWGGMGADSCCNGSDDEF</sequence>
<gene>
    <name evidence="2" type="ORF">B0H63DRAFT_480699</name>
</gene>
<name>A0AAE0KDD8_9PEZI</name>
<dbReference type="AlphaFoldDB" id="A0AAE0KDD8"/>
<dbReference type="Proteomes" id="UP001285441">
    <property type="component" value="Unassembled WGS sequence"/>
</dbReference>
<feature type="region of interest" description="Disordered" evidence="1">
    <location>
        <begin position="320"/>
        <end position="345"/>
    </location>
</feature>
<proteinExistence type="predicted"/>
<dbReference type="EMBL" id="JAULSW010000007">
    <property type="protein sequence ID" value="KAK3374658.1"/>
    <property type="molecule type" value="Genomic_DNA"/>
</dbReference>
<reference evidence="2" key="1">
    <citation type="journal article" date="2023" name="Mol. Phylogenet. Evol.">
        <title>Genome-scale phylogeny and comparative genomics of the fungal order Sordariales.</title>
        <authorList>
            <person name="Hensen N."/>
            <person name="Bonometti L."/>
            <person name="Westerberg I."/>
            <person name="Brannstrom I.O."/>
            <person name="Guillou S."/>
            <person name="Cros-Aarteil S."/>
            <person name="Calhoun S."/>
            <person name="Haridas S."/>
            <person name="Kuo A."/>
            <person name="Mondo S."/>
            <person name="Pangilinan J."/>
            <person name="Riley R."/>
            <person name="LaButti K."/>
            <person name="Andreopoulos B."/>
            <person name="Lipzen A."/>
            <person name="Chen C."/>
            <person name="Yan M."/>
            <person name="Daum C."/>
            <person name="Ng V."/>
            <person name="Clum A."/>
            <person name="Steindorff A."/>
            <person name="Ohm R.A."/>
            <person name="Martin F."/>
            <person name="Silar P."/>
            <person name="Natvig D.O."/>
            <person name="Lalanne C."/>
            <person name="Gautier V."/>
            <person name="Ament-Velasquez S.L."/>
            <person name="Kruys A."/>
            <person name="Hutchinson M.I."/>
            <person name="Powell A.J."/>
            <person name="Barry K."/>
            <person name="Miller A.N."/>
            <person name="Grigoriev I.V."/>
            <person name="Debuchy R."/>
            <person name="Gladieux P."/>
            <person name="Hiltunen Thoren M."/>
            <person name="Johannesson H."/>
        </authorList>
    </citation>
    <scope>NUCLEOTIDE SEQUENCE</scope>
    <source>
        <strain evidence="2">CBS 232.78</strain>
    </source>
</reference>
<accession>A0AAE0KDD8</accession>
<evidence type="ECO:0008006" key="4">
    <source>
        <dbReference type="Google" id="ProtNLM"/>
    </source>
</evidence>
<evidence type="ECO:0000256" key="1">
    <source>
        <dbReference type="SAM" id="MobiDB-lite"/>
    </source>
</evidence>
<evidence type="ECO:0000313" key="3">
    <source>
        <dbReference type="Proteomes" id="UP001285441"/>
    </source>
</evidence>
<keyword evidence="3" id="KW-1185">Reference proteome</keyword>
<comment type="caution">
    <text evidence="2">The sequence shown here is derived from an EMBL/GenBank/DDBJ whole genome shotgun (WGS) entry which is preliminary data.</text>
</comment>
<protein>
    <recommendedName>
        <fullName evidence="4">Fungal N-terminal domain-containing protein</fullName>
    </recommendedName>
</protein>
<feature type="region of interest" description="Disordered" evidence="1">
    <location>
        <begin position="486"/>
        <end position="512"/>
    </location>
</feature>
<organism evidence="2 3">
    <name type="scientific">Podospora didyma</name>
    <dbReference type="NCBI Taxonomy" id="330526"/>
    <lineage>
        <taxon>Eukaryota</taxon>
        <taxon>Fungi</taxon>
        <taxon>Dikarya</taxon>
        <taxon>Ascomycota</taxon>
        <taxon>Pezizomycotina</taxon>
        <taxon>Sordariomycetes</taxon>
        <taxon>Sordariomycetidae</taxon>
        <taxon>Sordariales</taxon>
        <taxon>Podosporaceae</taxon>
        <taxon>Podospora</taxon>
    </lineage>
</organism>
<reference evidence="2" key="2">
    <citation type="submission" date="2023-06" db="EMBL/GenBank/DDBJ databases">
        <authorList>
            <consortium name="Lawrence Berkeley National Laboratory"/>
            <person name="Haridas S."/>
            <person name="Hensen N."/>
            <person name="Bonometti L."/>
            <person name="Westerberg I."/>
            <person name="Brannstrom I.O."/>
            <person name="Guillou S."/>
            <person name="Cros-Aarteil S."/>
            <person name="Calhoun S."/>
            <person name="Kuo A."/>
            <person name="Mondo S."/>
            <person name="Pangilinan J."/>
            <person name="Riley R."/>
            <person name="LaButti K."/>
            <person name="Andreopoulos B."/>
            <person name="Lipzen A."/>
            <person name="Chen C."/>
            <person name="Yanf M."/>
            <person name="Daum C."/>
            <person name="Ng V."/>
            <person name="Clum A."/>
            <person name="Steindorff A."/>
            <person name="Ohm R."/>
            <person name="Martin F."/>
            <person name="Silar P."/>
            <person name="Natvig D."/>
            <person name="Lalanne C."/>
            <person name="Gautier V."/>
            <person name="Ament-velasquez S.L."/>
            <person name="Kruys A."/>
            <person name="Hutchinson M.I."/>
            <person name="Powell A.J."/>
            <person name="Barry K."/>
            <person name="Miller A.N."/>
            <person name="Grigoriev I.V."/>
            <person name="Debuchy R."/>
            <person name="Gladieux P."/>
            <person name="Thoren M.H."/>
            <person name="Johannesson H."/>
        </authorList>
    </citation>
    <scope>NUCLEOTIDE SEQUENCE</scope>
    <source>
        <strain evidence="2">CBS 232.78</strain>
    </source>
</reference>
<evidence type="ECO:0000313" key="2">
    <source>
        <dbReference type="EMBL" id="KAK3374658.1"/>
    </source>
</evidence>